<dbReference type="EMBL" id="JALZWP010000010">
    <property type="protein sequence ID" value="MCL1629330.1"/>
    <property type="molecule type" value="Genomic_DNA"/>
</dbReference>
<evidence type="ECO:0000256" key="2">
    <source>
        <dbReference type="ARBA" id="ARBA00022679"/>
    </source>
</evidence>
<evidence type="ECO:0000313" key="3">
    <source>
        <dbReference type="EMBL" id="MCL1629330.1"/>
    </source>
</evidence>
<keyword evidence="2" id="KW-0808">Transferase</keyword>
<dbReference type="PANTHER" id="PTHR34136">
    <property type="match status" value="1"/>
</dbReference>
<organism evidence="3 4">
    <name type="scientific">Roseinatronobacter domitianus</name>
    <dbReference type="NCBI Taxonomy" id="2940293"/>
    <lineage>
        <taxon>Bacteria</taxon>
        <taxon>Pseudomonadati</taxon>
        <taxon>Pseudomonadota</taxon>
        <taxon>Alphaproteobacteria</taxon>
        <taxon>Rhodobacterales</taxon>
        <taxon>Paracoccaceae</taxon>
        <taxon>Roseinatronobacter</taxon>
    </lineage>
</organism>
<name>A0ABT0M398_9RHOB</name>
<dbReference type="Proteomes" id="UP001202550">
    <property type="component" value="Unassembled WGS sequence"/>
</dbReference>
<evidence type="ECO:0000256" key="1">
    <source>
        <dbReference type="ARBA" id="ARBA00022676"/>
    </source>
</evidence>
<reference evidence="3 4" key="1">
    <citation type="submission" date="2022-05" db="EMBL/GenBank/DDBJ databases">
        <title>Seasonal and diel survey of microbial diversity of the Tyrrhenian coast.</title>
        <authorList>
            <person name="Gattoni G."/>
            <person name="Corral P."/>
        </authorList>
    </citation>
    <scope>NUCLEOTIDE SEQUENCE [LARGE SCALE GENOMIC DNA]</scope>
    <source>
        <strain evidence="3 4">V10</strain>
    </source>
</reference>
<comment type="caution">
    <text evidence="3">The sequence shown here is derived from an EMBL/GenBank/DDBJ whole genome shotgun (WGS) entry which is preliminary data.</text>
</comment>
<dbReference type="CDD" id="cd06533">
    <property type="entry name" value="Glyco_transf_WecG_TagA"/>
    <property type="match status" value="1"/>
</dbReference>
<keyword evidence="4" id="KW-1185">Reference proteome</keyword>
<dbReference type="PANTHER" id="PTHR34136:SF1">
    <property type="entry name" value="UDP-N-ACETYL-D-MANNOSAMINURONIC ACID TRANSFERASE"/>
    <property type="match status" value="1"/>
</dbReference>
<sequence length="247" mass="27306">MPVLPSIRLFDLDLVSTSRTQAIDALLAQPRARVAFVNAHCVNVAMTDPTYRRALHSADMLLPDGAGLELAARMHGAQFQDNLNGTDLGPDLARALAWRGLSLFLLGGRPGVAERAATRLQNLAPGLEIAGTCDGYDGLRDARATIDAINASGADMVWMATGVPHQDIWLAQNAAHLHPRFLMGVGALLDFLSGRVTRAPLWLRRARLEWLWRLGLEPRRMFRRYLIGNVIFVGHAVRHRFRHGRSQ</sequence>
<keyword evidence="1" id="KW-0328">Glycosyltransferase</keyword>
<dbReference type="NCBIfam" id="TIGR00696">
    <property type="entry name" value="wecG_tagA_cpsF"/>
    <property type="match status" value="1"/>
</dbReference>
<accession>A0ABT0M398</accession>
<dbReference type="Pfam" id="PF03808">
    <property type="entry name" value="Glyco_tran_WecG"/>
    <property type="match status" value="1"/>
</dbReference>
<evidence type="ECO:0000313" key="4">
    <source>
        <dbReference type="Proteomes" id="UP001202550"/>
    </source>
</evidence>
<dbReference type="RefSeq" id="WP_249058997.1">
    <property type="nucleotide sequence ID" value="NZ_JALZWP010000010.1"/>
</dbReference>
<gene>
    <name evidence="3" type="ORF">M3N55_11350</name>
</gene>
<proteinExistence type="predicted"/>
<dbReference type="InterPro" id="IPR004629">
    <property type="entry name" value="WecG_TagA_CpsF"/>
</dbReference>
<protein>
    <submittedName>
        <fullName evidence="3">WecB/TagA/CpsF family glycosyltransferase</fullName>
    </submittedName>
</protein>